<organism evidence="2 3">
    <name type="scientific">Leersia perrieri</name>
    <dbReference type="NCBI Taxonomy" id="77586"/>
    <lineage>
        <taxon>Eukaryota</taxon>
        <taxon>Viridiplantae</taxon>
        <taxon>Streptophyta</taxon>
        <taxon>Embryophyta</taxon>
        <taxon>Tracheophyta</taxon>
        <taxon>Spermatophyta</taxon>
        <taxon>Magnoliopsida</taxon>
        <taxon>Liliopsida</taxon>
        <taxon>Poales</taxon>
        <taxon>Poaceae</taxon>
        <taxon>BOP clade</taxon>
        <taxon>Oryzoideae</taxon>
        <taxon>Oryzeae</taxon>
        <taxon>Oryzinae</taxon>
        <taxon>Leersia</taxon>
    </lineage>
</organism>
<dbReference type="HOGENOM" id="CLU_1404296_0_0_1"/>
<dbReference type="AlphaFoldDB" id="A0A0D9VNZ4"/>
<reference evidence="2" key="3">
    <citation type="submission" date="2015-04" db="UniProtKB">
        <authorList>
            <consortium name="EnsemblPlants"/>
        </authorList>
    </citation>
    <scope>IDENTIFICATION</scope>
</reference>
<evidence type="ECO:0000313" key="2">
    <source>
        <dbReference type="EnsemblPlants" id="LPERR03G01930.1"/>
    </source>
</evidence>
<dbReference type="EnsemblPlants" id="LPERR03G01930.1">
    <property type="protein sequence ID" value="LPERR03G01930.1"/>
    <property type="gene ID" value="LPERR03G01930"/>
</dbReference>
<accession>A0A0D9VNZ4</accession>
<reference evidence="3" key="2">
    <citation type="submission" date="2013-12" db="EMBL/GenBank/DDBJ databases">
        <authorList>
            <person name="Yu Y."/>
            <person name="Lee S."/>
            <person name="de Baynast K."/>
            <person name="Wissotski M."/>
            <person name="Liu L."/>
            <person name="Talag J."/>
            <person name="Goicoechea J."/>
            <person name="Angelova A."/>
            <person name="Jetty R."/>
            <person name="Kudrna D."/>
            <person name="Golser W."/>
            <person name="Rivera L."/>
            <person name="Zhang J."/>
            <person name="Wing R."/>
        </authorList>
    </citation>
    <scope>NUCLEOTIDE SEQUENCE</scope>
</reference>
<evidence type="ECO:0000256" key="1">
    <source>
        <dbReference type="SAM" id="MobiDB-lite"/>
    </source>
</evidence>
<evidence type="ECO:0000313" key="3">
    <source>
        <dbReference type="Proteomes" id="UP000032180"/>
    </source>
</evidence>
<proteinExistence type="predicted"/>
<sequence>MAIHHIQPARPRNRRRAIPPAAVDDAPRGPRTLPGPWQAAGIRPLLQPLNRRLRPRPSPALQGSLRSRLRRRPPPAAARPRLRNPPPPPLHRRHPRLPAPGDPPKVAFATSGEQRWRVSTWSYNQFSSPLPFQGKLYMVHHYITCGEPEILQIDPPTPAGRRRRDRTLVATTKVDCQIASSQTRYRAFVPSGRM</sequence>
<keyword evidence="3" id="KW-1185">Reference proteome</keyword>
<feature type="region of interest" description="Disordered" evidence="1">
    <location>
        <begin position="1"/>
        <end position="102"/>
    </location>
</feature>
<name>A0A0D9VNZ4_9ORYZ</name>
<protein>
    <submittedName>
        <fullName evidence="2">Uncharacterized protein</fullName>
    </submittedName>
</protein>
<dbReference type="Gramene" id="LPERR03G01930.1">
    <property type="protein sequence ID" value="LPERR03G01930.1"/>
    <property type="gene ID" value="LPERR03G01930"/>
</dbReference>
<reference evidence="2 3" key="1">
    <citation type="submission" date="2012-08" db="EMBL/GenBank/DDBJ databases">
        <title>Oryza genome evolution.</title>
        <authorList>
            <person name="Wing R.A."/>
        </authorList>
    </citation>
    <scope>NUCLEOTIDE SEQUENCE</scope>
</reference>
<dbReference type="Proteomes" id="UP000032180">
    <property type="component" value="Chromosome 3"/>
</dbReference>